<evidence type="ECO:0000313" key="3">
    <source>
        <dbReference type="Proteomes" id="UP000237846"/>
    </source>
</evidence>
<comment type="caution">
    <text evidence="2">The sequence shown here is derived from an EMBL/GenBank/DDBJ whole genome shotgun (WGS) entry which is preliminary data.</text>
</comment>
<evidence type="ECO:0000313" key="2">
    <source>
        <dbReference type="EMBL" id="PRX99636.1"/>
    </source>
</evidence>
<feature type="region of interest" description="Disordered" evidence="1">
    <location>
        <begin position="34"/>
        <end position="53"/>
    </location>
</feature>
<proteinExistence type="predicted"/>
<evidence type="ECO:0000256" key="1">
    <source>
        <dbReference type="SAM" id="MobiDB-lite"/>
    </source>
</evidence>
<name>A0A2T0Q724_9ACTN</name>
<reference evidence="2 3" key="1">
    <citation type="submission" date="2018-03" db="EMBL/GenBank/DDBJ databases">
        <title>Genomic Encyclopedia of Archaeal and Bacterial Type Strains, Phase II (KMG-II): from individual species to whole genera.</title>
        <authorList>
            <person name="Goeker M."/>
        </authorList>
    </citation>
    <scope>NUCLEOTIDE SEQUENCE [LARGE SCALE GENOMIC DNA]</scope>
    <source>
        <strain evidence="2 3">DSM 45601</strain>
    </source>
</reference>
<dbReference type="Proteomes" id="UP000237846">
    <property type="component" value="Unassembled WGS sequence"/>
</dbReference>
<organism evidence="2 3">
    <name type="scientific">Allonocardiopsis opalescens</name>
    <dbReference type="NCBI Taxonomy" id="1144618"/>
    <lineage>
        <taxon>Bacteria</taxon>
        <taxon>Bacillati</taxon>
        <taxon>Actinomycetota</taxon>
        <taxon>Actinomycetes</taxon>
        <taxon>Streptosporangiales</taxon>
        <taxon>Allonocardiopsis</taxon>
    </lineage>
</organism>
<dbReference type="EMBL" id="PVZC01000003">
    <property type="protein sequence ID" value="PRX99636.1"/>
    <property type="molecule type" value="Genomic_DNA"/>
</dbReference>
<accession>A0A2T0Q724</accession>
<dbReference type="RefSeq" id="WP_170140954.1">
    <property type="nucleotide sequence ID" value="NZ_PVZC01000003.1"/>
</dbReference>
<gene>
    <name evidence="2" type="ORF">CLV72_103240</name>
</gene>
<protein>
    <submittedName>
        <fullName evidence="2">Uncharacterized protein</fullName>
    </submittedName>
</protein>
<sequence length="143" mass="15157">MIVRWCVPGAAVQWEWPAEGRRYRVGARVVRPDGRTGMESAETHTAAGPPDGLLGDRPGTAFRELTALFAQEANVPPGAVAITWIADGTAVTWDRTTGAWTRHPVSRDPDGTVWVGPPAPLPEPAGTPSVTDALVHARGFLSG</sequence>
<keyword evidence="3" id="KW-1185">Reference proteome</keyword>
<dbReference type="AlphaFoldDB" id="A0A2T0Q724"/>